<organism evidence="3 4">
    <name type="scientific">Coffea arabica</name>
    <name type="common">Arabian coffee</name>
    <dbReference type="NCBI Taxonomy" id="13443"/>
    <lineage>
        <taxon>Eukaryota</taxon>
        <taxon>Viridiplantae</taxon>
        <taxon>Streptophyta</taxon>
        <taxon>Embryophyta</taxon>
        <taxon>Tracheophyta</taxon>
        <taxon>Spermatophyta</taxon>
        <taxon>Magnoliopsida</taxon>
        <taxon>eudicotyledons</taxon>
        <taxon>Gunneridae</taxon>
        <taxon>Pentapetalae</taxon>
        <taxon>asterids</taxon>
        <taxon>lamiids</taxon>
        <taxon>Gentianales</taxon>
        <taxon>Rubiaceae</taxon>
        <taxon>Ixoroideae</taxon>
        <taxon>Gardenieae complex</taxon>
        <taxon>Bertiereae - Coffeeae clade</taxon>
        <taxon>Coffeeae</taxon>
        <taxon>Coffea</taxon>
    </lineage>
</organism>
<evidence type="ECO:0000259" key="2">
    <source>
        <dbReference type="PROSITE" id="PS50994"/>
    </source>
</evidence>
<proteinExistence type="predicted"/>
<dbReference type="PROSITE" id="PS50994">
    <property type="entry name" value="INTEGRASE"/>
    <property type="match status" value="1"/>
</dbReference>
<name>A0ABM4X9C8_COFAR</name>
<reference evidence="3" key="1">
    <citation type="journal article" date="2025" name="Foods">
        <title>Unveiling the Microbial Signatures of Arabica Coffee Cherries: Insights into Ripeness Specific Diversity, Functional Traits, and Implications for Quality and Safety.</title>
        <authorList>
            <consortium name="RefSeq"/>
            <person name="Tenea G.N."/>
            <person name="Cifuentes V."/>
            <person name="Reyes P."/>
            <person name="Cevallos-Vallejos M."/>
        </authorList>
    </citation>
    <scope>NUCLEOTIDE SEQUENCE [LARGE SCALE GENOMIC DNA]</scope>
</reference>
<dbReference type="Proteomes" id="UP001652660">
    <property type="component" value="Chromosome 1c"/>
</dbReference>
<evidence type="ECO:0000256" key="1">
    <source>
        <dbReference type="SAM" id="Coils"/>
    </source>
</evidence>
<evidence type="ECO:0000313" key="3">
    <source>
        <dbReference type="Proteomes" id="UP001652660"/>
    </source>
</evidence>
<gene>
    <name evidence="4" type="primary">LOC140038923</name>
</gene>
<keyword evidence="3" id="KW-1185">Reference proteome</keyword>
<dbReference type="GeneID" id="140038923"/>
<dbReference type="InterPro" id="IPR012337">
    <property type="entry name" value="RNaseH-like_sf"/>
</dbReference>
<accession>A0ABM4X9C8</accession>
<feature type="domain" description="Integrase catalytic" evidence="2">
    <location>
        <begin position="49"/>
        <end position="224"/>
    </location>
</feature>
<protein>
    <recommendedName>
        <fullName evidence="2">Integrase catalytic domain-containing protein</fullName>
    </recommendedName>
</protein>
<dbReference type="PANTHER" id="PTHR48475:SF1">
    <property type="entry name" value="RNASE H TYPE-1 DOMAIN-CONTAINING PROTEIN"/>
    <property type="match status" value="1"/>
</dbReference>
<dbReference type="InterPro" id="IPR036397">
    <property type="entry name" value="RNaseH_sf"/>
</dbReference>
<feature type="coiled-coil region" evidence="1">
    <location>
        <begin position="170"/>
        <end position="197"/>
    </location>
</feature>
<dbReference type="Gene3D" id="1.10.340.70">
    <property type="match status" value="1"/>
</dbReference>
<dbReference type="PANTHER" id="PTHR48475">
    <property type="entry name" value="RIBONUCLEASE H"/>
    <property type="match status" value="1"/>
</dbReference>
<evidence type="ECO:0000313" key="4">
    <source>
        <dbReference type="RefSeq" id="XP_071940645.1"/>
    </source>
</evidence>
<sequence length="269" mass="31040">MLYRRSFDGVFLRCRGEDEAMQAMEEAHSGICGAHQSDPKLHFRIKRMGYYWPTMVKDCIDFGLDIVGPLPKSSGGHIFILAATDYFSKWVEAVPLREVKKENVVDFIRLHIIYRYGVPRYIITDNATPYALVYDVEAVLPLKCQISSLRIAIQEGLSEEDNVHLRLEELEALDKKRLEAQQRIECYQARLSKAFNKHVRPRSFQIGELVLAVRRPIILTHGGQRKFTPKWNGPYVVREVYTNGSYKLVAEDGLRVGPINGKYLKRYYA</sequence>
<dbReference type="SUPFAM" id="SSF53098">
    <property type="entry name" value="Ribonuclease H-like"/>
    <property type="match status" value="1"/>
</dbReference>
<dbReference type="Gene3D" id="3.30.420.10">
    <property type="entry name" value="Ribonuclease H-like superfamily/Ribonuclease H"/>
    <property type="match status" value="1"/>
</dbReference>
<keyword evidence="1" id="KW-0175">Coiled coil</keyword>
<dbReference type="InterPro" id="IPR001584">
    <property type="entry name" value="Integrase_cat-core"/>
</dbReference>
<dbReference type="RefSeq" id="XP_071940645.1">
    <property type="nucleotide sequence ID" value="XM_072084544.1"/>
</dbReference>
<reference evidence="4" key="2">
    <citation type="submission" date="2025-08" db="UniProtKB">
        <authorList>
            <consortium name="RefSeq"/>
        </authorList>
    </citation>
    <scope>IDENTIFICATION</scope>
    <source>
        <tissue evidence="4">Leaves</tissue>
    </source>
</reference>